<keyword evidence="5" id="KW-1185">Reference proteome</keyword>
<evidence type="ECO:0000313" key="4">
    <source>
        <dbReference type="EMBL" id="KAL0630917.1"/>
    </source>
</evidence>
<reference evidence="4 5" key="1">
    <citation type="submission" date="2024-02" db="EMBL/GenBank/DDBJ databases">
        <title>Discinaceae phylogenomics.</title>
        <authorList>
            <person name="Dirks A.C."/>
            <person name="James T.Y."/>
        </authorList>
    </citation>
    <scope>NUCLEOTIDE SEQUENCE [LARGE SCALE GENOMIC DNA]</scope>
    <source>
        <strain evidence="4 5">ACD0624</strain>
    </source>
</reference>
<sequence>MAVGDQKWESMLARQSQTLDKAVTEYRTRYSLDPPDGFDEWFHYAKSKNVKLVDEYDMLMSSLVPLRQLGPVELRRRTELLDRAPVDINSIRIGGNGKLELVHFLGRTERTKGLMTMLEPVQHLLAKRNWKEFDVVVNELAESRVIGGEWHTDALDQATGGDLVGRKLSDEVWEKHEFGDRSLIDSVMIACGPDSIFTKAKPGFDVHETQSNETEIETHRFEDQNWLDDMDICSHPELPRMHRHRLVSMTNPPMPPPPKGSKPLKMTILGADAQNRLMSAPVTKDIYNEQFTNITFVAIDRSNCYYFECNDLGTYFKFEKKKPLSEVWRWKMAIDIDGWGYSARWRALIASKSMALKTTIYHEWYTERMVPWVHFVPISPKMNELHDVLGYFLGGGEEAPLIVPHDEQAKQIAAAGSKWAAEHMRNEDMTVYVYRLMLEMNRLYNGEGEIYKHPSS</sequence>
<proteinExistence type="inferred from homology"/>
<accession>A0ABR3G4P1</accession>
<dbReference type="InterPro" id="IPR006598">
    <property type="entry name" value="CAP10"/>
</dbReference>
<keyword evidence="2" id="KW-0808">Transferase</keyword>
<organism evidence="4 5">
    <name type="scientific">Discina gigas</name>
    <dbReference type="NCBI Taxonomy" id="1032678"/>
    <lineage>
        <taxon>Eukaryota</taxon>
        <taxon>Fungi</taxon>
        <taxon>Dikarya</taxon>
        <taxon>Ascomycota</taxon>
        <taxon>Pezizomycotina</taxon>
        <taxon>Pezizomycetes</taxon>
        <taxon>Pezizales</taxon>
        <taxon>Discinaceae</taxon>
        <taxon>Discina</taxon>
    </lineage>
</organism>
<evidence type="ECO:0000256" key="2">
    <source>
        <dbReference type="ARBA" id="ARBA00022679"/>
    </source>
</evidence>
<dbReference type="Pfam" id="PF05686">
    <property type="entry name" value="Glyco_transf_90"/>
    <property type="match status" value="1"/>
</dbReference>
<protein>
    <recommendedName>
        <fullName evidence="3">Glycosyl transferase CAP10 domain-containing protein</fullName>
    </recommendedName>
</protein>
<comment type="caution">
    <text evidence="4">The sequence shown here is derived from an EMBL/GenBank/DDBJ whole genome shotgun (WGS) entry which is preliminary data.</text>
</comment>
<dbReference type="InterPro" id="IPR051091">
    <property type="entry name" value="O-Glucosyltr/Glycosyltrsf_90"/>
</dbReference>
<dbReference type="EMBL" id="JBBBZM010000342">
    <property type="protein sequence ID" value="KAL0630917.1"/>
    <property type="molecule type" value="Genomic_DNA"/>
</dbReference>
<evidence type="ECO:0000313" key="5">
    <source>
        <dbReference type="Proteomes" id="UP001447188"/>
    </source>
</evidence>
<dbReference type="PANTHER" id="PTHR12203">
    <property type="entry name" value="KDEL LYS-ASP-GLU-LEU CONTAINING - RELATED"/>
    <property type="match status" value="1"/>
</dbReference>
<evidence type="ECO:0000259" key="3">
    <source>
        <dbReference type="SMART" id="SM00672"/>
    </source>
</evidence>
<evidence type="ECO:0000256" key="1">
    <source>
        <dbReference type="ARBA" id="ARBA00010118"/>
    </source>
</evidence>
<dbReference type="SMART" id="SM00672">
    <property type="entry name" value="CAP10"/>
    <property type="match status" value="1"/>
</dbReference>
<feature type="domain" description="Glycosyl transferase CAP10" evidence="3">
    <location>
        <begin position="220"/>
        <end position="444"/>
    </location>
</feature>
<dbReference type="PANTHER" id="PTHR12203:SF35">
    <property type="entry name" value="PROTEIN O-GLUCOSYLTRANSFERASE 1"/>
    <property type="match status" value="1"/>
</dbReference>
<comment type="similarity">
    <text evidence="1">Belongs to the glycosyltransferase 90 family.</text>
</comment>
<dbReference type="Proteomes" id="UP001447188">
    <property type="component" value="Unassembled WGS sequence"/>
</dbReference>
<gene>
    <name evidence="4" type="ORF">Q9L58_010229</name>
</gene>
<name>A0ABR3G4P1_9PEZI</name>